<dbReference type="AlphaFoldDB" id="A0AAD6TBH2"/>
<feature type="compositionally biased region" description="Polar residues" evidence="1">
    <location>
        <begin position="31"/>
        <end position="66"/>
    </location>
</feature>
<protein>
    <submittedName>
        <fullName evidence="2">Uncharacterized protein</fullName>
    </submittedName>
</protein>
<feature type="compositionally biased region" description="Low complexity" evidence="1">
    <location>
        <begin position="637"/>
        <end position="673"/>
    </location>
</feature>
<reference evidence="2" key="1">
    <citation type="submission" date="2023-03" db="EMBL/GenBank/DDBJ databases">
        <title>Massive genome expansion in bonnet fungi (Mycena s.s.) driven by repeated elements and novel gene families across ecological guilds.</title>
        <authorList>
            <consortium name="Lawrence Berkeley National Laboratory"/>
            <person name="Harder C.B."/>
            <person name="Miyauchi S."/>
            <person name="Viragh M."/>
            <person name="Kuo A."/>
            <person name="Thoen E."/>
            <person name="Andreopoulos B."/>
            <person name="Lu D."/>
            <person name="Skrede I."/>
            <person name="Drula E."/>
            <person name="Henrissat B."/>
            <person name="Morin E."/>
            <person name="Kohler A."/>
            <person name="Barry K."/>
            <person name="LaButti K."/>
            <person name="Morin E."/>
            <person name="Salamov A."/>
            <person name="Lipzen A."/>
            <person name="Mereny Z."/>
            <person name="Hegedus B."/>
            <person name="Baldrian P."/>
            <person name="Stursova M."/>
            <person name="Weitz H."/>
            <person name="Taylor A."/>
            <person name="Grigoriev I.V."/>
            <person name="Nagy L.G."/>
            <person name="Martin F."/>
            <person name="Kauserud H."/>
        </authorList>
    </citation>
    <scope>NUCLEOTIDE SEQUENCE</scope>
    <source>
        <strain evidence="2">CBHHK200</strain>
    </source>
</reference>
<evidence type="ECO:0000256" key="1">
    <source>
        <dbReference type="SAM" id="MobiDB-lite"/>
    </source>
</evidence>
<feature type="region of interest" description="Disordered" evidence="1">
    <location>
        <begin position="123"/>
        <end position="160"/>
    </location>
</feature>
<feature type="compositionally biased region" description="Polar residues" evidence="1">
    <location>
        <begin position="144"/>
        <end position="160"/>
    </location>
</feature>
<dbReference type="EMBL" id="JARJCM010000011">
    <property type="protein sequence ID" value="KAJ7042868.1"/>
    <property type="molecule type" value="Genomic_DNA"/>
</dbReference>
<evidence type="ECO:0000313" key="2">
    <source>
        <dbReference type="EMBL" id="KAJ7042868.1"/>
    </source>
</evidence>
<keyword evidence="3" id="KW-1185">Reference proteome</keyword>
<sequence>MSVNHSPRPENDVPPHNSLVASNPPVATSGPEISTAGTQTFVSARMSASTPQTNSRSSGEHTTPANEPTGMVVKVKIDSQGRHYVQHPESGLRFDIVDDPTVPLDTPYYATAGVYVHPNASVSRGPTSLLGSRTEETPSSTSEMQLTESGVSTQVAPTTSPLPVVSTGEALLDGLVSGLGAALTRDQQAMYSSIRGMLSTGRDTLLATTAFVSGQRAALDSNYRAIEEVRKDTVNKLHELHHTVSIQELRTEQVLEESLKALRSFGSTEAQLEHLTKSMGEYNARGCSARPDVPKIPRSASGSTTPLDEILPELDQALPPRTSLETLEAYHRRGMNNVQRKERTAASFAAVAPNPLAPGPTPSAVHFAQGTHFDDVGSISTAPTRPFNRYGGVLMATTARSGGTSASSYAAVPGVPSASHEGFHRDKEVAIRAIIEREVGSALQLPPHIKSPKVDAPTKYRGEDDVDTFMKFVEMLCTWLRAQMLCGHEPSVDNFRLTMLKTHLADQALDWYIVSVNSSHFASTGNMTFTDAVCALHRRFVTSSNAQRATRAFDAVRYEHAKGPDAFAEALIRRANQMNHVPDEFAMNRKFLAGLPQTIRYKLKVDRQMTAEYTPFEVIRTDARQLWTAELEEASASSAARPAVRSASTATPPAGSRRPTAPAAAPRAYSTPTVASARPFPTANTSDDRRTCFKCGIVGHIGTNPICPRYSEPSVPGARVAAQRVVESYAGGDVAVDPAEAENPELAEGAEDLEGLWGGEQYDPDFDPNSAPDLSHLMADEDDVEGVRVGAIQAHYYSLRVPEPAEVEVEDQGAGLPDLEIPASSTTPTTIVTLAPSRSSPYPLWTAANETQSRLDAASAAPIPPLTSYSSLLADLELRAGRDSLTPSQSLELEAISAVGSEENAAETL</sequence>
<feature type="region of interest" description="Disordered" evidence="1">
    <location>
        <begin position="1"/>
        <end position="69"/>
    </location>
</feature>
<proteinExistence type="predicted"/>
<name>A0AAD6TBH2_9AGAR</name>
<feature type="region of interest" description="Disordered" evidence="1">
    <location>
        <begin position="637"/>
        <end position="687"/>
    </location>
</feature>
<accession>A0AAD6TBH2</accession>
<feature type="region of interest" description="Disordered" evidence="1">
    <location>
        <begin position="283"/>
        <end position="307"/>
    </location>
</feature>
<evidence type="ECO:0000313" key="3">
    <source>
        <dbReference type="Proteomes" id="UP001218188"/>
    </source>
</evidence>
<gene>
    <name evidence="2" type="ORF">C8F04DRAFT_1251688</name>
</gene>
<organism evidence="2 3">
    <name type="scientific">Mycena alexandri</name>
    <dbReference type="NCBI Taxonomy" id="1745969"/>
    <lineage>
        <taxon>Eukaryota</taxon>
        <taxon>Fungi</taxon>
        <taxon>Dikarya</taxon>
        <taxon>Basidiomycota</taxon>
        <taxon>Agaricomycotina</taxon>
        <taxon>Agaricomycetes</taxon>
        <taxon>Agaricomycetidae</taxon>
        <taxon>Agaricales</taxon>
        <taxon>Marasmiineae</taxon>
        <taxon>Mycenaceae</taxon>
        <taxon>Mycena</taxon>
    </lineage>
</organism>
<dbReference type="Proteomes" id="UP001218188">
    <property type="component" value="Unassembled WGS sequence"/>
</dbReference>
<comment type="caution">
    <text evidence="2">The sequence shown here is derived from an EMBL/GenBank/DDBJ whole genome shotgun (WGS) entry which is preliminary data.</text>
</comment>